<dbReference type="AlphaFoldDB" id="A0A1W1I599"/>
<dbReference type="KEGG" id="nja:NSJP_1929"/>
<dbReference type="RefSeq" id="WP_080886536.1">
    <property type="nucleotide sequence ID" value="NZ_LT828648.1"/>
</dbReference>
<keyword evidence="2" id="KW-1185">Reference proteome</keyword>
<dbReference type="Proteomes" id="UP000192042">
    <property type="component" value="Chromosome I"/>
</dbReference>
<protein>
    <submittedName>
        <fullName evidence="1">Uncharacterized protein</fullName>
    </submittedName>
</protein>
<dbReference type="STRING" id="1325564.NSJP_1929"/>
<name>A0A1W1I599_9BACT</name>
<evidence type="ECO:0000313" key="2">
    <source>
        <dbReference type="Proteomes" id="UP000192042"/>
    </source>
</evidence>
<gene>
    <name evidence="1" type="ORF">NSJP_1929</name>
</gene>
<proteinExistence type="predicted"/>
<dbReference type="EMBL" id="LT828648">
    <property type="protein sequence ID" value="SLM48101.1"/>
    <property type="molecule type" value="Genomic_DNA"/>
</dbReference>
<evidence type="ECO:0000313" key="1">
    <source>
        <dbReference type="EMBL" id="SLM48101.1"/>
    </source>
</evidence>
<reference evidence="1 2" key="1">
    <citation type="submission" date="2017-03" db="EMBL/GenBank/DDBJ databases">
        <authorList>
            <person name="Afonso C.L."/>
            <person name="Miller P.J."/>
            <person name="Scott M.A."/>
            <person name="Spackman E."/>
            <person name="Goraichik I."/>
            <person name="Dimitrov K.M."/>
            <person name="Suarez D.L."/>
            <person name="Swayne D.E."/>
        </authorList>
    </citation>
    <scope>NUCLEOTIDE SEQUENCE [LARGE SCALE GENOMIC DNA]</scope>
    <source>
        <strain evidence="1">Genome sequencing of Nitrospira japonica strain NJ11</strain>
    </source>
</reference>
<organism evidence="1 2">
    <name type="scientific">Nitrospira japonica</name>
    <dbReference type="NCBI Taxonomy" id="1325564"/>
    <lineage>
        <taxon>Bacteria</taxon>
        <taxon>Pseudomonadati</taxon>
        <taxon>Nitrospirota</taxon>
        <taxon>Nitrospiria</taxon>
        <taxon>Nitrospirales</taxon>
        <taxon>Nitrospiraceae</taxon>
        <taxon>Nitrospira</taxon>
    </lineage>
</organism>
<sequence>MGFLTQMQFSWNKVTKLQKLEKAIAPPHEPVSRIVADLMGANERDGSTEKKRALEEFLDLCDSNRGVRSVMEHEHLSRVDLRGIAVYLMARGLGQWVKGHCVALSTISHVEPLHYFVLAERHGVDRQHILAHLLQYWEGKISSSELQEHLPVTSSPDATASEPPHAVLHVCEEVA</sequence>
<dbReference type="OrthoDB" id="10010806at2"/>
<accession>A0A1W1I599</accession>